<dbReference type="SUPFAM" id="SSF55073">
    <property type="entry name" value="Nucleotide cyclase"/>
    <property type="match status" value="1"/>
</dbReference>
<comment type="catalytic activity">
    <reaction evidence="2">
        <text>2 GTP = 3',3'-c-di-GMP + 2 diphosphate</text>
        <dbReference type="Rhea" id="RHEA:24898"/>
        <dbReference type="ChEBI" id="CHEBI:33019"/>
        <dbReference type="ChEBI" id="CHEBI:37565"/>
        <dbReference type="ChEBI" id="CHEBI:58805"/>
        <dbReference type="EC" id="2.7.7.65"/>
    </reaction>
</comment>
<dbReference type="PROSITE" id="PS50887">
    <property type="entry name" value="GGDEF"/>
    <property type="match status" value="1"/>
</dbReference>
<dbReference type="SMART" id="SM00267">
    <property type="entry name" value="GGDEF"/>
    <property type="match status" value="1"/>
</dbReference>
<protein>
    <recommendedName>
        <fullName evidence="1">diguanylate cyclase</fullName>
        <ecNumber evidence="1">2.7.7.65</ecNumber>
    </recommendedName>
</protein>
<name>A0ABX0N670_9BURK</name>
<keyword evidence="7" id="KW-1185">Reference proteome</keyword>
<organism evidence="6 7">
    <name type="scientific">Massilia frigida</name>
    <dbReference type="NCBI Taxonomy" id="2609281"/>
    <lineage>
        <taxon>Bacteria</taxon>
        <taxon>Pseudomonadati</taxon>
        <taxon>Pseudomonadota</taxon>
        <taxon>Betaproteobacteria</taxon>
        <taxon>Burkholderiales</taxon>
        <taxon>Oxalobacteraceae</taxon>
        <taxon>Telluria group</taxon>
        <taxon>Massilia</taxon>
    </lineage>
</organism>
<sequence length="413" mass="44097">MDITTMLFALALGNLSLAATLFFYEHERGKPLSWSTWAIAKQCQAVAWLLLYFNGSGVMPDAVSVPAGYAVLFAGVGLEAGALWEAAGRLAWRRVAYPVIAVSVALFLACYVIDEAGMRVVAGALILGVLHLASAAALARGWRGGTMLHRFLVIAIAALALLVAARGILVLTMPGGWGWLSKGLLQVLTSGALYLLMLFNGYGFLLLAREQQRLELERLALVDPLTDLPNRRSFFAALAPWMALARRPGQPSALVMLDFDQFKRVNDSYGHPAGDTVLRSVAEVCKRQLRDSDQLGRLVGVEFALLLPRTGLDEALMVAERIRAAVEASPVKTERAMISMTASFGVTVIRPDDSTVSLFKRADEALRAAKQGGRNKVAAAPIGDPPGVDSPGVDAPRVDAPGVDAPGVDSPPV</sequence>
<dbReference type="RefSeq" id="WP_167086855.1">
    <property type="nucleotide sequence ID" value="NZ_WHJG01000009.1"/>
</dbReference>
<evidence type="ECO:0000313" key="7">
    <source>
        <dbReference type="Proteomes" id="UP000621455"/>
    </source>
</evidence>
<dbReference type="PANTHER" id="PTHR45138:SF9">
    <property type="entry name" value="DIGUANYLATE CYCLASE DGCM-RELATED"/>
    <property type="match status" value="1"/>
</dbReference>
<dbReference type="InterPro" id="IPR029787">
    <property type="entry name" value="Nucleotide_cyclase"/>
</dbReference>
<feature type="region of interest" description="Disordered" evidence="3">
    <location>
        <begin position="370"/>
        <end position="413"/>
    </location>
</feature>
<dbReference type="InterPro" id="IPR043128">
    <property type="entry name" value="Rev_trsase/Diguanyl_cyclase"/>
</dbReference>
<evidence type="ECO:0000256" key="2">
    <source>
        <dbReference type="ARBA" id="ARBA00034247"/>
    </source>
</evidence>
<evidence type="ECO:0000256" key="3">
    <source>
        <dbReference type="SAM" id="MobiDB-lite"/>
    </source>
</evidence>
<evidence type="ECO:0000259" key="5">
    <source>
        <dbReference type="PROSITE" id="PS50887"/>
    </source>
</evidence>
<keyword evidence="4" id="KW-1133">Transmembrane helix</keyword>
<evidence type="ECO:0000313" key="6">
    <source>
        <dbReference type="EMBL" id="NHZ79903.1"/>
    </source>
</evidence>
<feature type="transmembrane region" description="Helical" evidence="4">
    <location>
        <begin position="151"/>
        <end position="172"/>
    </location>
</feature>
<dbReference type="EMBL" id="WHJG01000009">
    <property type="protein sequence ID" value="NHZ79903.1"/>
    <property type="molecule type" value="Genomic_DNA"/>
</dbReference>
<dbReference type="EC" id="2.7.7.65" evidence="1"/>
<keyword evidence="4" id="KW-0472">Membrane</keyword>
<reference evidence="6 7" key="1">
    <citation type="submission" date="2019-10" db="EMBL/GenBank/DDBJ databases">
        <title>Taxonomy of Antarctic Massilia spp.: description of Massilia rubra sp. nov., Massilia aquatica sp. nov., Massilia mucilaginosa sp. nov., Massilia frigida sp. nov. isolated from streams, lakes and regoliths.</title>
        <authorList>
            <person name="Holochova P."/>
            <person name="Sedlacek I."/>
            <person name="Kralova S."/>
            <person name="Maslanova I."/>
            <person name="Busse H.-J."/>
            <person name="Stankova E."/>
            <person name="Vrbovska V."/>
            <person name="Kovarovic V."/>
            <person name="Bartak M."/>
            <person name="Svec P."/>
            <person name="Pantucek R."/>
        </authorList>
    </citation>
    <scope>NUCLEOTIDE SEQUENCE [LARGE SCALE GENOMIC DNA]</scope>
    <source>
        <strain evidence="6 7">CCM 8695</strain>
    </source>
</reference>
<comment type="caution">
    <text evidence="6">The sequence shown here is derived from an EMBL/GenBank/DDBJ whole genome shotgun (WGS) entry which is preliminary data.</text>
</comment>
<keyword evidence="4" id="KW-0812">Transmembrane</keyword>
<feature type="transmembrane region" description="Helical" evidence="4">
    <location>
        <begin position="96"/>
        <end position="114"/>
    </location>
</feature>
<proteinExistence type="predicted"/>
<feature type="transmembrane region" description="Helical" evidence="4">
    <location>
        <begin position="67"/>
        <end position="84"/>
    </location>
</feature>
<feature type="transmembrane region" description="Helical" evidence="4">
    <location>
        <begin position="6"/>
        <end position="24"/>
    </location>
</feature>
<dbReference type="PANTHER" id="PTHR45138">
    <property type="entry name" value="REGULATORY COMPONENTS OF SENSORY TRANSDUCTION SYSTEM"/>
    <property type="match status" value="1"/>
</dbReference>
<feature type="transmembrane region" description="Helical" evidence="4">
    <location>
        <begin position="120"/>
        <end position="139"/>
    </location>
</feature>
<dbReference type="Proteomes" id="UP000621455">
    <property type="component" value="Unassembled WGS sequence"/>
</dbReference>
<dbReference type="Pfam" id="PF00990">
    <property type="entry name" value="GGDEF"/>
    <property type="match status" value="1"/>
</dbReference>
<dbReference type="InterPro" id="IPR000160">
    <property type="entry name" value="GGDEF_dom"/>
</dbReference>
<accession>A0ABX0N670</accession>
<gene>
    <name evidence="6" type="ORF">F2P44_11540</name>
</gene>
<feature type="transmembrane region" description="Helical" evidence="4">
    <location>
        <begin position="184"/>
        <end position="208"/>
    </location>
</feature>
<feature type="domain" description="GGDEF" evidence="5">
    <location>
        <begin position="250"/>
        <end position="382"/>
    </location>
</feature>
<dbReference type="NCBIfam" id="TIGR00254">
    <property type="entry name" value="GGDEF"/>
    <property type="match status" value="1"/>
</dbReference>
<dbReference type="Gene3D" id="3.30.70.270">
    <property type="match status" value="1"/>
</dbReference>
<dbReference type="InterPro" id="IPR050469">
    <property type="entry name" value="Diguanylate_Cyclase"/>
</dbReference>
<dbReference type="CDD" id="cd01949">
    <property type="entry name" value="GGDEF"/>
    <property type="match status" value="1"/>
</dbReference>
<evidence type="ECO:0000256" key="1">
    <source>
        <dbReference type="ARBA" id="ARBA00012528"/>
    </source>
</evidence>
<evidence type="ECO:0000256" key="4">
    <source>
        <dbReference type="SAM" id="Phobius"/>
    </source>
</evidence>